<keyword evidence="3" id="KW-1185">Reference proteome</keyword>
<keyword evidence="1" id="KW-0732">Signal</keyword>
<feature type="chain" id="PRO_5012138127" description="Outer membrane lipoprotein-sorting protein" evidence="1">
    <location>
        <begin position="20"/>
        <end position="202"/>
    </location>
</feature>
<reference evidence="3" key="1">
    <citation type="submission" date="2016-11" db="EMBL/GenBank/DDBJ databases">
        <authorList>
            <person name="Varghese N."/>
            <person name="Submissions S."/>
        </authorList>
    </citation>
    <scope>NUCLEOTIDE SEQUENCE [LARGE SCALE GENOMIC DNA]</scope>
    <source>
        <strain evidence="3">DSM 17539</strain>
    </source>
</reference>
<evidence type="ECO:0000256" key="1">
    <source>
        <dbReference type="SAM" id="SignalP"/>
    </source>
</evidence>
<evidence type="ECO:0000313" key="2">
    <source>
        <dbReference type="EMBL" id="SHF42965.1"/>
    </source>
</evidence>
<dbReference type="AlphaFoldDB" id="A0A1M5BKQ0"/>
<dbReference type="PROSITE" id="PS51257">
    <property type="entry name" value="PROKAR_LIPOPROTEIN"/>
    <property type="match status" value="1"/>
</dbReference>
<feature type="signal peptide" evidence="1">
    <location>
        <begin position="1"/>
        <end position="19"/>
    </location>
</feature>
<sequence>MKYFLISLTLLLFACASFPKKNNLESISGHTPTVINPYFSDLAMDYIYKAKINFADKSFGGIFVIKKMGPEHHRVVFTTEMGNKLFDFSFIKNEFRINFIPSEMNKKILINLLKRDLFVLINENPKILNQYRKMGDSIFLETKLKNNTYFYLTADERLHKILKTKGSKDKSSYIFAEIENDHAREIKIRHKNIKLTIDLKAI</sequence>
<evidence type="ECO:0008006" key="4">
    <source>
        <dbReference type="Google" id="ProtNLM"/>
    </source>
</evidence>
<protein>
    <recommendedName>
        <fullName evidence="4">Outer membrane lipoprotein-sorting protein</fullName>
    </recommendedName>
</protein>
<dbReference type="OrthoDB" id="1043955at2"/>
<proteinExistence type="predicted"/>
<name>A0A1M5BKQ0_9FLAO</name>
<gene>
    <name evidence="2" type="ORF">SAMN03080594_104104</name>
</gene>
<evidence type="ECO:0000313" key="3">
    <source>
        <dbReference type="Proteomes" id="UP000184406"/>
    </source>
</evidence>
<organism evidence="2 3">
    <name type="scientific">Arenibacter palladensis</name>
    <dbReference type="NCBI Taxonomy" id="237373"/>
    <lineage>
        <taxon>Bacteria</taxon>
        <taxon>Pseudomonadati</taxon>
        <taxon>Bacteroidota</taxon>
        <taxon>Flavobacteriia</taxon>
        <taxon>Flavobacteriales</taxon>
        <taxon>Flavobacteriaceae</taxon>
        <taxon>Arenibacter</taxon>
    </lineage>
</organism>
<dbReference type="RefSeq" id="WP_072862246.1">
    <property type="nucleotide sequence ID" value="NZ_FQUX01000004.1"/>
</dbReference>
<dbReference type="EMBL" id="FQUX01000004">
    <property type="protein sequence ID" value="SHF42965.1"/>
    <property type="molecule type" value="Genomic_DNA"/>
</dbReference>
<dbReference type="Proteomes" id="UP000184406">
    <property type="component" value="Unassembled WGS sequence"/>
</dbReference>
<accession>A0A1M5BKQ0</accession>